<dbReference type="Gene3D" id="1.10.287.410">
    <property type="match status" value="1"/>
</dbReference>
<dbReference type="EMBL" id="JAGMUV010000004">
    <property type="protein sequence ID" value="KAH7161837.1"/>
    <property type="molecule type" value="Genomic_DNA"/>
</dbReference>
<dbReference type="GO" id="GO:0000324">
    <property type="term" value="C:fungal-type vacuole"/>
    <property type="evidence" value="ECO:0007669"/>
    <property type="project" value="TreeGrafter"/>
</dbReference>
<keyword evidence="3" id="KW-0645">Protease</keyword>
<dbReference type="Pfam" id="PF00450">
    <property type="entry name" value="Peptidase_S10"/>
    <property type="match status" value="1"/>
</dbReference>
<dbReference type="Gene3D" id="3.40.50.1820">
    <property type="entry name" value="alpha/beta hydrolase"/>
    <property type="match status" value="1"/>
</dbReference>
<protein>
    <submittedName>
        <fullName evidence="6">Carboxypeptidase Y</fullName>
    </submittedName>
</protein>
<dbReference type="InterPro" id="IPR029058">
    <property type="entry name" value="AB_hydrolase_fold"/>
</dbReference>
<evidence type="ECO:0000256" key="1">
    <source>
        <dbReference type="ARBA" id="ARBA00009431"/>
    </source>
</evidence>
<dbReference type="SUPFAM" id="SSF53474">
    <property type="entry name" value="alpha/beta-Hydrolases"/>
    <property type="match status" value="1"/>
</dbReference>
<evidence type="ECO:0000313" key="6">
    <source>
        <dbReference type="EMBL" id="KAH7161837.1"/>
    </source>
</evidence>
<dbReference type="PANTHER" id="PTHR11802:SF432">
    <property type="entry name" value="Y, PUTATIVE-RELATED"/>
    <property type="match status" value="1"/>
</dbReference>
<keyword evidence="7" id="KW-1185">Reference proteome</keyword>
<comment type="caution">
    <text evidence="6">The sequence shown here is derived from an EMBL/GenBank/DDBJ whole genome shotgun (WGS) entry which is preliminary data.</text>
</comment>
<reference evidence="6" key="1">
    <citation type="journal article" date="2021" name="Nat. Commun.">
        <title>Genetic determinants of endophytism in the Arabidopsis root mycobiome.</title>
        <authorList>
            <person name="Mesny F."/>
            <person name="Miyauchi S."/>
            <person name="Thiergart T."/>
            <person name="Pickel B."/>
            <person name="Atanasova L."/>
            <person name="Karlsson M."/>
            <person name="Huettel B."/>
            <person name="Barry K.W."/>
            <person name="Haridas S."/>
            <person name="Chen C."/>
            <person name="Bauer D."/>
            <person name="Andreopoulos W."/>
            <person name="Pangilinan J."/>
            <person name="LaButti K."/>
            <person name="Riley R."/>
            <person name="Lipzen A."/>
            <person name="Clum A."/>
            <person name="Drula E."/>
            <person name="Henrissat B."/>
            <person name="Kohler A."/>
            <person name="Grigoriev I.V."/>
            <person name="Martin F.M."/>
            <person name="Hacquard S."/>
        </authorList>
    </citation>
    <scope>NUCLEOTIDE SEQUENCE</scope>
    <source>
        <strain evidence="6">MPI-CAGE-AT-0147</strain>
    </source>
</reference>
<keyword evidence="2 6" id="KW-0121">Carboxypeptidase</keyword>
<accession>A0A9P9FGI4</accession>
<evidence type="ECO:0000256" key="5">
    <source>
        <dbReference type="ARBA" id="ARBA00023180"/>
    </source>
</evidence>
<dbReference type="GO" id="GO:0006508">
    <property type="term" value="P:proteolysis"/>
    <property type="evidence" value="ECO:0007669"/>
    <property type="project" value="UniProtKB-KW"/>
</dbReference>
<dbReference type="GO" id="GO:0004185">
    <property type="term" value="F:serine-type carboxypeptidase activity"/>
    <property type="evidence" value="ECO:0007669"/>
    <property type="project" value="InterPro"/>
</dbReference>
<dbReference type="PANTHER" id="PTHR11802">
    <property type="entry name" value="SERINE PROTEASE FAMILY S10 SERINE CARBOXYPEPTIDASE"/>
    <property type="match status" value="1"/>
</dbReference>
<name>A0A9P9FGI4_9HYPO</name>
<keyword evidence="5" id="KW-0325">Glycoprotein</keyword>
<comment type="similarity">
    <text evidence="1">Belongs to the peptidase S10 family.</text>
</comment>
<dbReference type="InterPro" id="IPR001563">
    <property type="entry name" value="Peptidase_S10"/>
</dbReference>
<gene>
    <name evidence="6" type="ORF">EDB81DRAFT_867137</name>
</gene>
<dbReference type="Proteomes" id="UP000738349">
    <property type="component" value="Unassembled WGS sequence"/>
</dbReference>
<keyword evidence="4" id="KW-0378">Hydrolase</keyword>
<dbReference type="PRINTS" id="PR00724">
    <property type="entry name" value="CRBOXYPTASEC"/>
</dbReference>
<dbReference type="AlphaFoldDB" id="A0A9P9FGI4"/>
<dbReference type="OrthoDB" id="443318at2759"/>
<sequence>MVEQDENFSIREQGPELCDAGSRHWTGSVNITKDKSMFFWYFESRNAPETDPVVLWMSGGPGATGEFGIFQDSGPCHVNEDGNSTTRQPFAWTDAANVLFIDQPVGVGFSTVASSDQTPVDLRAGARDLYAFLEIFTSSVFPDLANRPWHISGESMGGHYTTGYVKYIVQQQHEREGRGLRLDIKSIIAVDAYIDATRQSAGYYEFFCTGDQPRINETACAHMASAVPHCEALGEKCRSTYDVDICLLAAEVCDSTVGKYFLADVKPGGWDPYDARHPCTEPPLCGVANNATEHFLNQGWVQERLGFAPFDFKLIDFDINDAWTVDRHVFVPTTRELTWLLDNTDINIVFINGNEDIIISTPGQIRMLNEQPWHGQAWFRAQGLQPWYYQDGEVSSEGSIGGEWKGNRRLSLFTVNEAGHMAPYNQPEAVGAILKQWIRQ</sequence>
<organism evidence="6 7">
    <name type="scientific">Dactylonectria macrodidyma</name>
    <dbReference type="NCBI Taxonomy" id="307937"/>
    <lineage>
        <taxon>Eukaryota</taxon>
        <taxon>Fungi</taxon>
        <taxon>Dikarya</taxon>
        <taxon>Ascomycota</taxon>
        <taxon>Pezizomycotina</taxon>
        <taxon>Sordariomycetes</taxon>
        <taxon>Hypocreomycetidae</taxon>
        <taxon>Hypocreales</taxon>
        <taxon>Nectriaceae</taxon>
        <taxon>Dactylonectria</taxon>
    </lineage>
</organism>
<evidence type="ECO:0000256" key="4">
    <source>
        <dbReference type="ARBA" id="ARBA00022801"/>
    </source>
</evidence>
<proteinExistence type="inferred from homology"/>
<evidence type="ECO:0000256" key="2">
    <source>
        <dbReference type="ARBA" id="ARBA00022645"/>
    </source>
</evidence>
<evidence type="ECO:0000313" key="7">
    <source>
        <dbReference type="Proteomes" id="UP000738349"/>
    </source>
</evidence>
<evidence type="ECO:0000256" key="3">
    <source>
        <dbReference type="ARBA" id="ARBA00022670"/>
    </source>
</evidence>